<evidence type="ECO:0000313" key="2">
    <source>
        <dbReference type="EMBL" id="RYJ14140.1"/>
    </source>
</evidence>
<dbReference type="OMA" id="MDFERAF"/>
<name>A0A482T8P6_9EURY</name>
<dbReference type="EMBL" id="RZHH01000002">
    <property type="protein sequence ID" value="RYJ14140.1"/>
    <property type="molecule type" value="Genomic_DNA"/>
</dbReference>
<dbReference type="Pfam" id="PF13197">
    <property type="entry name" value="DUF4013"/>
    <property type="match status" value="1"/>
</dbReference>
<sequence>MINESLNYLRNDEDWVKTVLIGGILSLLSVLIVPTILVAGYLVRVIRRTMHGIEEPPEFDDWGDMAVDGLKAMVIAFIYGFIPSLIAGVLVGGSIFAIVAGNAARSGGLSIAGGAGVLLGLLVSFVLGLVAAYIIPAAIANFAETDQFGKAFSVGDLRSVLVSGKYFTAWVSGFAVIFVAGLVASILNAIPALGFIAGGFLGFYAAVAAYYIIGNAWGELHDVEMQEGEGQPDEQAAV</sequence>
<evidence type="ECO:0000256" key="1">
    <source>
        <dbReference type="SAM" id="Phobius"/>
    </source>
</evidence>
<gene>
    <name evidence="2" type="ORF">ELS19_09305</name>
</gene>
<keyword evidence="1" id="KW-0472">Membrane</keyword>
<feature type="transmembrane region" description="Helical" evidence="1">
    <location>
        <begin position="193"/>
        <end position="213"/>
    </location>
</feature>
<keyword evidence="1" id="KW-1133">Transmembrane helix</keyword>
<dbReference type="Proteomes" id="UP000294028">
    <property type="component" value="Unassembled WGS sequence"/>
</dbReference>
<feature type="transmembrane region" description="Helical" evidence="1">
    <location>
        <begin position="20"/>
        <end position="43"/>
    </location>
</feature>
<comment type="caution">
    <text evidence="2">The sequence shown here is derived from an EMBL/GenBank/DDBJ whole genome shotgun (WGS) entry which is preliminary data.</text>
</comment>
<reference evidence="2 3" key="1">
    <citation type="submission" date="2018-12" db="EMBL/GenBank/DDBJ databases">
        <title>Genome analysis provides insights into bioremediation potentialities of Halogeometricum borinquense strain N11.</title>
        <authorList>
            <person name="Najjari A."/>
            <person name="Youssef N."/>
            <person name="Fhoula I."/>
            <person name="Ben Dhia O."/>
            <person name="Mahjoubi M."/>
            <person name="Ouzari H.I."/>
            <person name="Cherif A."/>
        </authorList>
    </citation>
    <scope>NUCLEOTIDE SEQUENCE [LARGE SCALE GENOMIC DNA]</scope>
    <source>
        <strain evidence="2 3">N11</strain>
    </source>
</reference>
<evidence type="ECO:0000313" key="3">
    <source>
        <dbReference type="Proteomes" id="UP000294028"/>
    </source>
</evidence>
<proteinExistence type="predicted"/>
<feature type="transmembrane region" description="Helical" evidence="1">
    <location>
        <begin position="167"/>
        <end position="187"/>
    </location>
</feature>
<dbReference type="AlphaFoldDB" id="A0A482T8P6"/>
<feature type="transmembrane region" description="Helical" evidence="1">
    <location>
        <begin position="74"/>
        <end position="99"/>
    </location>
</feature>
<keyword evidence="1" id="KW-0812">Transmembrane</keyword>
<dbReference type="GeneID" id="9993213"/>
<dbReference type="RefSeq" id="WP_006054205.1">
    <property type="nucleotide sequence ID" value="NZ_RZHH01000002.1"/>
</dbReference>
<dbReference type="InterPro" id="IPR025098">
    <property type="entry name" value="DUF4013"/>
</dbReference>
<protein>
    <submittedName>
        <fullName evidence="2">DUF4013 domain-containing protein</fullName>
    </submittedName>
</protein>
<organism evidence="2 3">
    <name type="scientific">Halogeometricum borinquense</name>
    <dbReference type="NCBI Taxonomy" id="60847"/>
    <lineage>
        <taxon>Archaea</taxon>
        <taxon>Methanobacteriati</taxon>
        <taxon>Methanobacteriota</taxon>
        <taxon>Stenosarchaea group</taxon>
        <taxon>Halobacteria</taxon>
        <taxon>Halobacteriales</taxon>
        <taxon>Haloferacaceae</taxon>
        <taxon>Halogeometricum</taxon>
    </lineage>
</organism>
<feature type="transmembrane region" description="Helical" evidence="1">
    <location>
        <begin position="111"/>
        <end position="135"/>
    </location>
</feature>
<accession>A0A482T8P6</accession>